<protein>
    <submittedName>
        <fullName evidence="2">Uncharacterized protein</fullName>
    </submittedName>
</protein>
<dbReference type="OrthoDB" id="8811479at2"/>
<gene>
    <name evidence="2" type="ORF">CBY09_08035</name>
</gene>
<name>A0A235ENR1_9BURK</name>
<sequence>MPNPPITRDAITAALKECGPMTVPELVEYLGWSRNRVNTAMTTARNNHPGKFFRIVRYQTRHGSKGRETPVYVAGPGPDAPRPEFGAQHKRDRDRSYYQSNRALWAARRKARTGQTTASPWAGLVPMQRRQTTP</sequence>
<proteinExistence type="predicted"/>
<evidence type="ECO:0000313" key="2">
    <source>
        <dbReference type="EMBL" id="OYD50674.1"/>
    </source>
</evidence>
<comment type="caution">
    <text evidence="2">The sequence shown here is derived from an EMBL/GenBank/DDBJ whole genome shotgun (WGS) entry which is preliminary data.</text>
</comment>
<evidence type="ECO:0000256" key="1">
    <source>
        <dbReference type="SAM" id="MobiDB-lite"/>
    </source>
</evidence>
<organism evidence="2 3">
    <name type="scientific">Acidovorax kalamii</name>
    <dbReference type="NCBI Taxonomy" id="2004485"/>
    <lineage>
        <taxon>Bacteria</taxon>
        <taxon>Pseudomonadati</taxon>
        <taxon>Pseudomonadota</taxon>
        <taxon>Betaproteobacteria</taxon>
        <taxon>Burkholderiales</taxon>
        <taxon>Comamonadaceae</taxon>
        <taxon>Acidovorax</taxon>
    </lineage>
</organism>
<dbReference type="Proteomes" id="UP000215441">
    <property type="component" value="Unassembled WGS sequence"/>
</dbReference>
<feature type="compositionally biased region" description="Basic and acidic residues" evidence="1">
    <location>
        <begin position="87"/>
        <end position="96"/>
    </location>
</feature>
<dbReference type="AlphaFoldDB" id="A0A235ENR1"/>
<evidence type="ECO:0000313" key="3">
    <source>
        <dbReference type="Proteomes" id="UP000215441"/>
    </source>
</evidence>
<accession>A0A235ENR1</accession>
<reference evidence="2 3" key="1">
    <citation type="submission" date="2017-07" db="EMBL/GenBank/DDBJ databases">
        <title>Acidovorax KNDSW TSA 6 genome sequence and assembly.</title>
        <authorList>
            <person name="Mayilraj S."/>
        </authorList>
    </citation>
    <scope>NUCLEOTIDE SEQUENCE [LARGE SCALE GENOMIC DNA]</scope>
    <source>
        <strain evidence="2 3">KNDSW-TSA6</strain>
    </source>
</reference>
<dbReference type="EMBL" id="NOIG01000005">
    <property type="protein sequence ID" value="OYD50674.1"/>
    <property type="molecule type" value="Genomic_DNA"/>
</dbReference>
<feature type="region of interest" description="Disordered" evidence="1">
    <location>
        <begin position="62"/>
        <end position="134"/>
    </location>
</feature>
<dbReference type="RefSeq" id="WP_094288280.1">
    <property type="nucleotide sequence ID" value="NZ_NOIG01000005.1"/>
</dbReference>
<keyword evidence="3" id="KW-1185">Reference proteome</keyword>